<feature type="compositionally biased region" description="Basic and acidic residues" evidence="1">
    <location>
        <begin position="119"/>
        <end position="136"/>
    </location>
</feature>
<evidence type="ECO:0000313" key="4">
    <source>
        <dbReference type="Proteomes" id="UP000292307"/>
    </source>
</evidence>
<sequence length="809" mass="88881">MVAHCRGASLGSSALCRVRHARKFRDQRQGYLTLTAPFLWALCAGKCSDYSYPLPIVRRWIAQIHPILAAPKISLESATPQRPPGGWLAYCQSTNTSHSSWPRVRASDRRRRPGQARAAHPDAHSWRTEMTTHTDDSTATTPAGVARESAPKTTRPEAPSRRDDAENESVEIPLSRTFDAFPDRFDAGDWPYRPTLRALPDQLVNIGAVPVVLDQGREGACTGFALAAVINYLQAQRGCATRVSPRMLYEMARRYDEWPGEEYEGSSARGAMKGWQRHGVCDRERWPDELHGPGHLTDELGILSRKVPGGAYYRVDFRQVRHLHAALNEAGIAFATLMVHEGWGLEGDEPTVDVDVDGATTMALPVIMRKGRADAGHAVAIVGYTARGFIIQNSWGRGWGNGGYALLPYEDFMMHATDVWVAQLGVPVTADLWERGAADVLSGRHRAGEVIPLGDIRPYVINIGNNGLLSKSGDYWTSEEDVTRLFAETIPRQTAGWRKRRVMLFLHGGLNDEKAVAKRVVAFRDVCLQNEIYPLHIMWESDWFRSTVGMLEDLFTSQDQRAGWSFKDWVREARDRMFELTLAKPGGALWQEMKENARLASEGAQGAMRIVANAVRQATAALPPAGLQAWELHVVGHSAGSIFAASAAPLLMEAGVPWKTTQLLAPAITVADYRSLFEPAVGERCPLPQLYVLSDVGELDDDVGPYGKSLLYLVSNAFEPSRAIPLLGMQKFLEADAALAPLRAPRPHGDAGAMLPGVFVAGNVSPSGMGTQSNTHGGFDNDPVTMNTVMGVILQGVPPRLFTARDLEF</sequence>
<dbReference type="SUPFAM" id="SSF53474">
    <property type="entry name" value="alpha/beta-Hydrolases"/>
    <property type="match status" value="1"/>
</dbReference>
<feature type="region of interest" description="Disordered" evidence="1">
    <location>
        <begin position="95"/>
        <end position="169"/>
    </location>
</feature>
<dbReference type="Gene3D" id="3.90.70.10">
    <property type="entry name" value="Cysteine proteinases"/>
    <property type="match status" value="1"/>
</dbReference>
<dbReference type="EMBL" id="CP036401">
    <property type="protein sequence ID" value="QBI02822.1"/>
    <property type="molecule type" value="Genomic_DNA"/>
</dbReference>
<organism evidence="3 4">
    <name type="scientific">Pseudoduganella albidiflava</name>
    <dbReference type="NCBI Taxonomy" id="321983"/>
    <lineage>
        <taxon>Bacteria</taxon>
        <taxon>Pseudomonadati</taxon>
        <taxon>Pseudomonadota</taxon>
        <taxon>Betaproteobacteria</taxon>
        <taxon>Burkholderiales</taxon>
        <taxon>Oxalobacteraceae</taxon>
        <taxon>Telluria group</taxon>
        <taxon>Pseudoduganella</taxon>
    </lineage>
</organism>
<dbReference type="InterPro" id="IPR038765">
    <property type="entry name" value="Papain-like_cys_pep_sf"/>
</dbReference>
<evidence type="ECO:0000256" key="1">
    <source>
        <dbReference type="SAM" id="MobiDB-lite"/>
    </source>
</evidence>
<feature type="compositionally biased region" description="Basic and acidic residues" evidence="1">
    <location>
        <begin position="154"/>
        <end position="164"/>
    </location>
</feature>
<keyword evidence="4" id="KW-1185">Reference proteome</keyword>
<feature type="domain" description="Peptidase C1A papain C-terminal" evidence="2">
    <location>
        <begin position="373"/>
        <end position="407"/>
    </location>
</feature>
<dbReference type="InterPro" id="IPR000668">
    <property type="entry name" value="Peptidase_C1A_C"/>
</dbReference>
<proteinExistence type="predicted"/>
<gene>
    <name evidence="3" type="ORF">EYF70_19705</name>
</gene>
<dbReference type="CDD" id="cd02619">
    <property type="entry name" value="Peptidase_C1"/>
    <property type="match status" value="1"/>
</dbReference>
<name>A0ABX5RW05_9BURK</name>
<reference evidence="3 4" key="1">
    <citation type="submission" date="2019-02" db="EMBL/GenBank/DDBJ databases">
        <title>Draft Genome Sequences of Six Type Strains of the Genus Massilia.</title>
        <authorList>
            <person name="Miess H."/>
            <person name="Frediansyhah A."/>
            <person name="Gross H."/>
        </authorList>
    </citation>
    <scope>NUCLEOTIDE SEQUENCE [LARGE SCALE GENOMIC DNA]</scope>
    <source>
        <strain evidence="3 4">DSM 17472</strain>
    </source>
</reference>
<dbReference type="Proteomes" id="UP000292307">
    <property type="component" value="Chromosome"/>
</dbReference>
<evidence type="ECO:0000313" key="3">
    <source>
        <dbReference type="EMBL" id="QBI02822.1"/>
    </source>
</evidence>
<accession>A0ABX5RW05</accession>
<protein>
    <submittedName>
        <fullName evidence="3">Peptidase C1</fullName>
    </submittedName>
</protein>
<dbReference type="Pfam" id="PF00112">
    <property type="entry name" value="Peptidase_C1"/>
    <property type="match status" value="1"/>
</dbReference>
<dbReference type="SUPFAM" id="SSF54001">
    <property type="entry name" value="Cysteine proteinases"/>
    <property type="match status" value="1"/>
</dbReference>
<dbReference type="InterPro" id="IPR029058">
    <property type="entry name" value="AB_hydrolase_fold"/>
</dbReference>
<evidence type="ECO:0000259" key="2">
    <source>
        <dbReference type="Pfam" id="PF00112"/>
    </source>
</evidence>